<proteinExistence type="inferred from homology"/>
<keyword evidence="6" id="KW-0496">Mitochondrion</keyword>
<dbReference type="PANTHER" id="PTHR31761">
    <property type="entry name" value="GROWTH ARREST AND DNA DAMAGE-INDUCIBLE PROTEINS-INTERACTING PROTEIN 1 GADD45GIP1"/>
    <property type="match status" value="1"/>
</dbReference>
<evidence type="ECO:0000256" key="3">
    <source>
        <dbReference type="ARBA" id="ARBA00005421"/>
    </source>
</evidence>
<dbReference type="Pfam" id="PF10147">
    <property type="entry name" value="CR6_interact"/>
    <property type="match status" value="1"/>
</dbReference>
<sequence length="258" mass="30086">MAAPMQCLTFKRLNISILSNLLKNVRIYRSLSATSQTSDTASKENDDYDELERQEVERRIAKLRDVSGLNKFEKARMNGVMPSINSNRKYLKSRSFYRKMYAAYGSTSGVKPGIMWPSKGELQDLQEIERDWTPSFQDMVKKLQQEKTSHMEEERLRIEDVQKNMEKMPDLIAEYKKKQLKAAEVETSKSEKIEKIQEEFRQKFGFSVDPDSPKFKMFRSTRIAEDMEKKKKEKKVTKKAAAEKMLQDMLETGSGAKY</sequence>
<gene>
    <name evidence="14" type="ORF">MAR_036597</name>
</gene>
<organism evidence="14 15">
    <name type="scientific">Mya arenaria</name>
    <name type="common">Soft-shell clam</name>
    <dbReference type="NCBI Taxonomy" id="6604"/>
    <lineage>
        <taxon>Eukaryota</taxon>
        <taxon>Metazoa</taxon>
        <taxon>Spiralia</taxon>
        <taxon>Lophotrochozoa</taxon>
        <taxon>Mollusca</taxon>
        <taxon>Bivalvia</taxon>
        <taxon>Autobranchia</taxon>
        <taxon>Heteroconchia</taxon>
        <taxon>Euheterodonta</taxon>
        <taxon>Imparidentia</taxon>
        <taxon>Neoheterodontei</taxon>
        <taxon>Myida</taxon>
        <taxon>Myoidea</taxon>
        <taxon>Myidae</taxon>
        <taxon>Mya</taxon>
    </lineage>
</organism>
<evidence type="ECO:0000256" key="2">
    <source>
        <dbReference type="ARBA" id="ARBA00004173"/>
    </source>
</evidence>
<keyword evidence="5" id="KW-0175">Coiled coil</keyword>
<dbReference type="Gene3D" id="6.10.280.120">
    <property type="entry name" value="Growth arrest and DNA-damage-inducible proteins-interacting protein 1"/>
    <property type="match status" value="1"/>
</dbReference>
<keyword evidence="8" id="KW-0687">Ribonucleoprotein</keyword>
<dbReference type="PANTHER" id="PTHR31761:SF1">
    <property type="entry name" value="LARGE RIBOSOMAL SUBUNIT PROTEIN ML64"/>
    <property type="match status" value="1"/>
</dbReference>
<reference evidence="14" key="1">
    <citation type="submission" date="2022-11" db="EMBL/GenBank/DDBJ databases">
        <title>Centuries of genome instability and evolution in soft-shell clam transmissible cancer (bioRxiv).</title>
        <authorList>
            <person name="Hart S.F.M."/>
            <person name="Yonemitsu M.A."/>
            <person name="Giersch R.M."/>
            <person name="Beal B.F."/>
            <person name="Arriagada G."/>
            <person name="Davis B.W."/>
            <person name="Ostrander E.A."/>
            <person name="Goff S.P."/>
            <person name="Metzger M.J."/>
        </authorList>
    </citation>
    <scope>NUCLEOTIDE SEQUENCE</scope>
    <source>
        <strain evidence="14">MELC-2E11</strain>
        <tissue evidence="14">Siphon/mantle</tissue>
    </source>
</reference>
<evidence type="ECO:0000256" key="10">
    <source>
        <dbReference type="ARBA" id="ARBA00030700"/>
    </source>
</evidence>
<keyword evidence="7" id="KW-0539">Nucleus</keyword>
<evidence type="ECO:0000256" key="4">
    <source>
        <dbReference type="ARBA" id="ARBA00022980"/>
    </source>
</evidence>
<evidence type="ECO:0000256" key="8">
    <source>
        <dbReference type="ARBA" id="ARBA00023274"/>
    </source>
</evidence>
<accession>A0ABY7FQC9</accession>
<name>A0ABY7FQC9_MYAAR</name>
<evidence type="ECO:0000313" key="14">
    <source>
        <dbReference type="EMBL" id="WAR22928.1"/>
    </source>
</evidence>
<dbReference type="Proteomes" id="UP001164746">
    <property type="component" value="Chromosome 13"/>
</dbReference>
<comment type="similarity">
    <text evidence="3">Belongs to the mitochondrion-specific ribosomal protein mL64 family.</text>
</comment>
<evidence type="ECO:0000256" key="12">
    <source>
        <dbReference type="ARBA" id="ARBA00035485"/>
    </source>
</evidence>
<dbReference type="EMBL" id="CP111024">
    <property type="protein sequence ID" value="WAR22928.1"/>
    <property type="molecule type" value="Genomic_DNA"/>
</dbReference>
<evidence type="ECO:0000256" key="9">
    <source>
        <dbReference type="ARBA" id="ARBA00023306"/>
    </source>
</evidence>
<evidence type="ECO:0000256" key="5">
    <source>
        <dbReference type="ARBA" id="ARBA00023054"/>
    </source>
</evidence>
<dbReference type="InterPro" id="IPR018472">
    <property type="entry name" value="Ribosomal_mL64"/>
</dbReference>
<keyword evidence="4" id="KW-0689">Ribosomal protein</keyword>
<evidence type="ECO:0000256" key="1">
    <source>
        <dbReference type="ARBA" id="ARBA00004123"/>
    </source>
</evidence>
<protein>
    <recommendedName>
        <fullName evidence="11">Large ribosomal subunit protein mL64</fullName>
    </recommendedName>
    <alternativeName>
        <fullName evidence="10">39S ribosomal protein L59, mitochondrial</fullName>
    </alternativeName>
    <alternativeName>
        <fullName evidence="12">Growth arrest and DNA damage-inducible proteins-interacting protein 1</fullName>
    </alternativeName>
</protein>
<dbReference type="InterPro" id="IPR043035">
    <property type="entry name" value="Ribosomal_mL64_sf"/>
</dbReference>
<keyword evidence="9" id="KW-0131">Cell cycle</keyword>
<evidence type="ECO:0000256" key="13">
    <source>
        <dbReference type="ARBA" id="ARBA00060144"/>
    </source>
</evidence>
<comment type="function">
    <text evidence="13">Acts as a negative regulator of G1 to S cell cycle phase progression by inhibiting cyclin-dependent kinases. Inhibitory effects are additive with GADD45 proteins but also occur in the absence of GADD45 proteins. Acts as a repressor of the orphan nuclear receptor NR4A1 by inhibiting AB domain-mediated transcriptional activity. May be involved in the hormone-mediated regulation of NR4A1 transcriptional activity. May play a role in mitochondrial protein synthesis.</text>
</comment>
<evidence type="ECO:0000313" key="15">
    <source>
        <dbReference type="Proteomes" id="UP001164746"/>
    </source>
</evidence>
<comment type="subcellular location">
    <subcellularLocation>
        <location evidence="2">Mitochondrion</location>
    </subcellularLocation>
    <subcellularLocation>
        <location evidence="1">Nucleus</location>
    </subcellularLocation>
</comment>
<evidence type="ECO:0000256" key="6">
    <source>
        <dbReference type="ARBA" id="ARBA00023128"/>
    </source>
</evidence>
<evidence type="ECO:0000256" key="11">
    <source>
        <dbReference type="ARBA" id="ARBA00035184"/>
    </source>
</evidence>
<evidence type="ECO:0000256" key="7">
    <source>
        <dbReference type="ARBA" id="ARBA00023242"/>
    </source>
</evidence>
<keyword evidence="15" id="KW-1185">Reference proteome</keyword>